<comment type="caution">
    <text evidence="1">The sequence shown here is derived from an EMBL/GenBank/DDBJ whole genome shotgun (WGS) entry which is preliminary data.</text>
</comment>
<reference evidence="1 2" key="1">
    <citation type="journal article" date="2015" name="Parasit. Vectors">
        <title>Draft genome of the scabies mite.</title>
        <authorList>
            <person name="Rider S.D.Jr."/>
            <person name="Morgan M.S."/>
            <person name="Arlian L.G."/>
        </authorList>
    </citation>
    <scope>NUCLEOTIDE SEQUENCE [LARGE SCALE GENOMIC DNA]</scope>
    <source>
        <strain evidence="1">Arlian Lab</strain>
    </source>
</reference>
<protein>
    <submittedName>
        <fullName evidence="1">Uncharacterized protein</fullName>
    </submittedName>
</protein>
<proteinExistence type="predicted"/>
<evidence type="ECO:0000313" key="2">
    <source>
        <dbReference type="Proteomes" id="UP000616769"/>
    </source>
</evidence>
<organism evidence="1 2">
    <name type="scientific">Sarcoptes scabiei</name>
    <name type="common">Itch mite</name>
    <name type="synonym">Acarus scabiei</name>
    <dbReference type="NCBI Taxonomy" id="52283"/>
    <lineage>
        <taxon>Eukaryota</taxon>
        <taxon>Metazoa</taxon>
        <taxon>Ecdysozoa</taxon>
        <taxon>Arthropoda</taxon>
        <taxon>Chelicerata</taxon>
        <taxon>Arachnida</taxon>
        <taxon>Acari</taxon>
        <taxon>Acariformes</taxon>
        <taxon>Sarcoptiformes</taxon>
        <taxon>Astigmata</taxon>
        <taxon>Psoroptidia</taxon>
        <taxon>Sarcoptoidea</taxon>
        <taxon>Sarcoptidae</taxon>
        <taxon>Sarcoptinae</taxon>
        <taxon>Sarcoptes</taxon>
    </lineage>
</organism>
<evidence type="ECO:0000313" key="1">
    <source>
        <dbReference type="EMBL" id="KPM02701.1"/>
    </source>
</evidence>
<gene>
    <name evidence="1" type="ORF">QR98_0011190</name>
</gene>
<sequence length="76" mass="8689">MWQFRSRGIRAGYCVDKVCDPSPNCPNRNLFNRLTDDCGKNSIPNRRDGFGGKISVRFANIFAVVVRKNHIFAELE</sequence>
<name>A0A131ZVN9_SARSC</name>
<dbReference type="AlphaFoldDB" id="A0A131ZVN9"/>
<dbReference type="Proteomes" id="UP000616769">
    <property type="component" value="Unassembled WGS sequence"/>
</dbReference>
<dbReference type="VEuPathDB" id="VectorBase:SSCA003887"/>
<accession>A0A131ZVN9</accession>
<dbReference type="EMBL" id="JXLN01002640">
    <property type="protein sequence ID" value="KPM02701.1"/>
    <property type="molecule type" value="Genomic_DNA"/>
</dbReference>